<reference evidence="9" key="1">
    <citation type="submission" date="2023-07" db="EMBL/GenBank/DDBJ databases">
        <title>Draft genome sequence of Agarivorans aestuarii strain ZMCS4, a CAZymes producing bacteria isolated from the marine brown algae Clodostephus spongiosus.</title>
        <authorList>
            <person name="Lorente B."/>
            <person name="Cabral C."/>
            <person name="Frias J."/>
            <person name="Faria J."/>
            <person name="Toubarro D."/>
        </authorList>
    </citation>
    <scope>NUCLEOTIDE SEQUENCE [LARGE SCALE GENOMIC DNA]</scope>
    <source>
        <strain evidence="9">ZMCS4</strain>
    </source>
</reference>
<feature type="signal peptide" evidence="5">
    <location>
        <begin position="1"/>
        <end position="20"/>
    </location>
</feature>
<dbReference type="InterPro" id="IPR005588">
    <property type="entry name" value="MucB_RseB"/>
</dbReference>
<keyword evidence="3 5" id="KW-0732">Signal</keyword>
<dbReference type="RefSeq" id="WP_329775555.1">
    <property type="nucleotide sequence ID" value="NZ_JAYDYW010000007.1"/>
</dbReference>
<dbReference type="InterPro" id="IPR033436">
    <property type="entry name" value="MucB/RseB_C"/>
</dbReference>
<evidence type="ECO:0000256" key="2">
    <source>
        <dbReference type="ARBA" id="ARBA00008150"/>
    </source>
</evidence>
<feature type="domain" description="MucB/RseB C-terminal" evidence="7">
    <location>
        <begin position="227"/>
        <end position="323"/>
    </location>
</feature>
<evidence type="ECO:0000256" key="3">
    <source>
        <dbReference type="ARBA" id="ARBA00022729"/>
    </source>
</evidence>
<dbReference type="Pfam" id="PF17188">
    <property type="entry name" value="MucB_RseB_C"/>
    <property type="match status" value="1"/>
</dbReference>
<dbReference type="EMBL" id="JAYDYW010000007">
    <property type="protein sequence ID" value="MEE1674430.1"/>
    <property type="molecule type" value="Genomic_DNA"/>
</dbReference>
<dbReference type="Proteomes" id="UP001310248">
    <property type="component" value="Unassembled WGS sequence"/>
</dbReference>
<evidence type="ECO:0000256" key="5">
    <source>
        <dbReference type="SAM" id="SignalP"/>
    </source>
</evidence>
<keyword evidence="9" id="KW-1185">Reference proteome</keyword>
<comment type="similarity">
    <text evidence="2">Belongs to the RseB family.</text>
</comment>
<keyword evidence="4" id="KW-0574">Periplasm</keyword>
<dbReference type="Gene3D" id="2.50.20.10">
    <property type="entry name" value="Lipoprotein localisation LolA/LolB/LppX"/>
    <property type="match status" value="1"/>
</dbReference>
<comment type="subcellular location">
    <subcellularLocation>
        <location evidence="1">Periplasm</location>
    </subcellularLocation>
</comment>
<name>A0ABU7G548_9ALTE</name>
<proteinExistence type="inferred from homology"/>
<protein>
    <submittedName>
        <fullName evidence="8">MucB/RseB C-terminal domain-containing protein</fullName>
    </submittedName>
</protein>
<sequence>MPVILLLASFSVSAESPVTASDASATSVSQTSPAVSLLQNYQQAFHQRQYELSFIVVRQGHIEPVRLIHGVVNGVEVAHRVYLNGPANEAVYRDGTVAFFEPGQSPYSLASSRLPGMFGNLAAVKLDELQRNFDLVIAGKSRVAGRPAQVMRIVPKSSDLYGLYLWIDYASHLPLRLDVVDQNGELIEQHMAVTLAEYEKPSEWMTELASLELPSTVMGKESADTQEHQINWRLGWSPKGMKVAQKEQHSLAAISESVDYIKLSDGLFDISVYANAVGKTNPLREQLVRQGATSLHTVVRKGIEITVVGEIPPETASKMADSVTIGPYFEKPVEPAQ</sequence>
<dbReference type="Pfam" id="PF03888">
    <property type="entry name" value="MucB_RseB"/>
    <property type="match status" value="1"/>
</dbReference>
<gene>
    <name evidence="8" type="ORF">SNR37_003869</name>
</gene>
<reference evidence="8 9" key="2">
    <citation type="submission" date="2023-12" db="EMBL/GenBank/DDBJ databases">
        <authorList>
            <consortium name="Cladostephus spongiosus"/>
            <person name="Lorente B."/>
            <person name="Cabral C."/>
            <person name="Frias J."/>
            <person name="Faria J."/>
            <person name="Toubarro D."/>
        </authorList>
    </citation>
    <scope>NUCLEOTIDE SEQUENCE [LARGE SCALE GENOMIC DNA]</scope>
    <source>
        <strain evidence="8 9">ZMCS4</strain>
    </source>
</reference>
<evidence type="ECO:0000259" key="6">
    <source>
        <dbReference type="Pfam" id="PF03888"/>
    </source>
</evidence>
<dbReference type="CDD" id="cd16327">
    <property type="entry name" value="RseB"/>
    <property type="match status" value="1"/>
</dbReference>
<dbReference type="PIRSF" id="PIRSF005427">
    <property type="entry name" value="RseB"/>
    <property type="match status" value="1"/>
</dbReference>
<dbReference type="PANTHER" id="PTHR38782">
    <property type="match status" value="1"/>
</dbReference>
<evidence type="ECO:0000256" key="1">
    <source>
        <dbReference type="ARBA" id="ARBA00004418"/>
    </source>
</evidence>
<dbReference type="InterPro" id="IPR033434">
    <property type="entry name" value="MucB/RseB_N"/>
</dbReference>
<evidence type="ECO:0000313" key="9">
    <source>
        <dbReference type="Proteomes" id="UP001310248"/>
    </source>
</evidence>
<feature type="chain" id="PRO_5045176382" evidence="5">
    <location>
        <begin position="21"/>
        <end position="337"/>
    </location>
</feature>
<dbReference type="Gene3D" id="3.30.200.100">
    <property type="entry name" value="MucB/RseB, C-terminal domain"/>
    <property type="match status" value="1"/>
</dbReference>
<dbReference type="InterPro" id="IPR038484">
    <property type="entry name" value="MucB/RseB_C_sf"/>
</dbReference>
<accession>A0ABU7G548</accession>
<evidence type="ECO:0000313" key="8">
    <source>
        <dbReference type="EMBL" id="MEE1674430.1"/>
    </source>
</evidence>
<feature type="domain" description="MucB/RseB N-terminal" evidence="6">
    <location>
        <begin position="34"/>
        <end position="199"/>
    </location>
</feature>
<evidence type="ECO:0000259" key="7">
    <source>
        <dbReference type="Pfam" id="PF17188"/>
    </source>
</evidence>
<dbReference type="PANTHER" id="PTHR38782:SF1">
    <property type="entry name" value="SIGMA-E FACTOR REGULATORY PROTEIN RSEB"/>
    <property type="match status" value="1"/>
</dbReference>
<organism evidence="8 9">
    <name type="scientific">Agarivorans aestuarii</name>
    <dbReference type="NCBI Taxonomy" id="1563703"/>
    <lineage>
        <taxon>Bacteria</taxon>
        <taxon>Pseudomonadati</taxon>
        <taxon>Pseudomonadota</taxon>
        <taxon>Gammaproteobacteria</taxon>
        <taxon>Alteromonadales</taxon>
        <taxon>Alteromonadaceae</taxon>
        <taxon>Agarivorans</taxon>
    </lineage>
</organism>
<comment type="caution">
    <text evidence="8">The sequence shown here is derived from an EMBL/GenBank/DDBJ whole genome shotgun (WGS) entry which is preliminary data.</text>
</comment>
<evidence type="ECO:0000256" key="4">
    <source>
        <dbReference type="ARBA" id="ARBA00022764"/>
    </source>
</evidence>